<dbReference type="NCBIfam" id="TIGR01766">
    <property type="entry name" value="IS200/IS605 family accessory protein TnpB-like domain"/>
    <property type="match status" value="1"/>
</dbReference>
<dbReference type="GO" id="GO:0006310">
    <property type="term" value="P:DNA recombination"/>
    <property type="evidence" value="ECO:0007669"/>
    <property type="project" value="UniProtKB-KW"/>
</dbReference>
<dbReference type="GO" id="GO:0003677">
    <property type="term" value="F:DNA binding"/>
    <property type="evidence" value="ECO:0007669"/>
    <property type="project" value="UniProtKB-KW"/>
</dbReference>
<keyword evidence="2" id="KW-0815">Transposition</keyword>
<dbReference type="AlphaFoldDB" id="D7E0U9"/>
<evidence type="ECO:0000313" key="8">
    <source>
        <dbReference type="Proteomes" id="UP000001511"/>
    </source>
</evidence>
<dbReference type="InterPro" id="IPR001959">
    <property type="entry name" value="Transposase"/>
</dbReference>
<dbReference type="Pfam" id="PF01385">
    <property type="entry name" value="OrfB_IS605"/>
    <property type="match status" value="1"/>
</dbReference>
<sequence>MDAPPIKSINQWFNKRNAQLQYIKDTLLIKGITNQQVKLTAKRNNQVRDYLNKTGRFMVNHCIQNSIANLIVGYNPSIKQEINIGGCNNQNFVQIPFHTLPYKLKAMCERYGLNYQEQDESYTSKASAPDGDEIPVYNAENPKEYQFSDKRIQRGFYRTKTAHLVNADLNGSLNIGRKSKHEGFNRVSRGSLTAPRRINLLKLERKTPSKQYGFSLVV</sequence>
<organism evidence="7 8">
    <name type="scientific">Nostoc azollae (strain 0708)</name>
    <name type="common">Anabaena azollae (strain 0708)</name>
    <dbReference type="NCBI Taxonomy" id="551115"/>
    <lineage>
        <taxon>Bacteria</taxon>
        <taxon>Bacillati</taxon>
        <taxon>Cyanobacteriota</taxon>
        <taxon>Cyanophyceae</taxon>
        <taxon>Nostocales</taxon>
        <taxon>Nostocaceae</taxon>
        <taxon>Trichormus</taxon>
    </lineage>
</organism>
<dbReference type="InterPro" id="IPR010095">
    <property type="entry name" value="Cas12f1-like_TNB"/>
</dbReference>
<evidence type="ECO:0000256" key="4">
    <source>
        <dbReference type="ARBA" id="ARBA00023172"/>
    </source>
</evidence>
<comment type="similarity">
    <text evidence="1">In the C-terminal section; belongs to the transposase 35 family.</text>
</comment>
<reference evidence="7 8" key="1">
    <citation type="journal article" date="2010" name="PLoS ONE">
        <title>Genome erosion in a nitrogen-fixing vertically transmitted endosymbiotic multicellular cyanobacterium.</title>
        <authorList>
            <person name="Ran L."/>
            <person name="Larsson J."/>
            <person name="Vigil-Stenman T."/>
            <person name="Nylander J.A."/>
            <person name="Ininbergs K."/>
            <person name="Zheng W.W."/>
            <person name="Lapidus A."/>
            <person name="Lowry S."/>
            <person name="Haselkorn R."/>
            <person name="Bergman B."/>
        </authorList>
    </citation>
    <scope>NUCLEOTIDE SEQUENCE [LARGE SCALE GENOMIC DNA]</scope>
    <source>
        <strain evidence="7 8">0708</strain>
    </source>
</reference>
<dbReference type="KEGG" id="naz:Aazo_0583"/>
<gene>
    <name evidence="7" type="ordered locus">Aazo_0583</name>
</gene>
<accession>D7E0U9</accession>
<evidence type="ECO:0000313" key="7">
    <source>
        <dbReference type="EMBL" id="ADI63078.1"/>
    </source>
</evidence>
<evidence type="ECO:0000256" key="3">
    <source>
        <dbReference type="ARBA" id="ARBA00023125"/>
    </source>
</evidence>
<dbReference type="STRING" id="551115.Aazo_0583"/>
<feature type="domain" description="Cas12f1-like TNB" evidence="6">
    <location>
        <begin position="97"/>
        <end position="175"/>
    </location>
</feature>
<keyword evidence="4" id="KW-0233">DNA recombination</keyword>
<keyword evidence="3" id="KW-0238">DNA-binding</keyword>
<dbReference type="EMBL" id="CP002059">
    <property type="protein sequence ID" value="ADI63078.1"/>
    <property type="molecule type" value="Genomic_DNA"/>
</dbReference>
<evidence type="ECO:0000256" key="2">
    <source>
        <dbReference type="ARBA" id="ARBA00022578"/>
    </source>
</evidence>
<dbReference type="GO" id="GO:0032196">
    <property type="term" value="P:transposition"/>
    <property type="evidence" value="ECO:0007669"/>
    <property type="project" value="UniProtKB-KW"/>
</dbReference>
<feature type="domain" description="Probable transposase IS891/IS1136/IS1341" evidence="5">
    <location>
        <begin position="5"/>
        <end position="75"/>
    </location>
</feature>
<evidence type="ECO:0000259" key="5">
    <source>
        <dbReference type="Pfam" id="PF01385"/>
    </source>
</evidence>
<protein>
    <submittedName>
        <fullName evidence="7">Transposase, IS605 OrfB family</fullName>
    </submittedName>
</protein>
<dbReference type="Pfam" id="PF07282">
    <property type="entry name" value="Cas12f1-like_TNB"/>
    <property type="match status" value="1"/>
</dbReference>
<proteinExistence type="inferred from homology"/>
<evidence type="ECO:0000256" key="1">
    <source>
        <dbReference type="ARBA" id="ARBA00008761"/>
    </source>
</evidence>
<name>D7E0U9_NOSA0</name>
<dbReference type="eggNOG" id="COG0675">
    <property type="taxonomic scope" value="Bacteria"/>
</dbReference>
<dbReference type="Proteomes" id="UP000001511">
    <property type="component" value="Chromosome"/>
</dbReference>
<dbReference type="HOGENOM" id="CLU_032903_16_2_3"/>
<keyword evidence="8" id="KW-1185">Reference proteome</keyword>
<evidence type="ECO:0000259" key="6">
    <source>
        <dbReference type="Pfam" id="PF07282"/>
    </source>
</evidence>